<comment type="caution">
    <text evidence="3">The sequence shown here is derived from an EMBL/GenBank/DDBJ whole genome shotgun (WGS) entry which is preliminary data.</text>
</comment>
<feature type="signal peptide" evidence="2">
    <location>
        <begin position="1"/>
        <end position="49"/>
    </location>
</feature>
<dbReference type="Pfam" id="PF03480">
    <property type="entry name" value="DctP"/>
    <property type="match status" value="1"/>
</dbReference>
<proteinExistence type="predicted"/>
<evidence type="ECO:0000256" key="1">
    <source>
        <dbReference type="ARBA" id="ARBA00022729"/>
    </source>
</evidence>
<evidence type="ECO:0000313" key="4">
    <source>
        <dbReference type="Proteomes" id="UP000469385"/>
    </source>
</evidence>
<sequence>MSRTIGTLALSPTANVRWAPPTPSKGNEMTPIRTLLALSALAICHVATAADTKPLEITAVTQVGPLFPQYTKVDIPILRDELQAKSGGKIKVKLASYPEMNVGGPEVLRLLRSGQIDIGAVTLATASGDVPLLDGFDLPGLNNSIPQARKVADALAPFADEKLRRLGVKLIATYTYTPQMLFCNRPVTGLGSLKGLKVRVAGPALGALVESFGGQPVSLAFGEVYTALERKTVDCAITGVGSGNSAKWTEVSSSLYTRIISGATAGYLVNLSWWTKLDPSLRTMINDSLMKVQEAQWKLADEATQDGVDCNVGNAAKCKIHALATHPMTAVKSNPADDATVKAALTDRILPDWVKRCGPDCGDIFNRVVTPVTGVAYKK</sequence>
<dbReference type="NCBIfam" id="NF037995">
    <property type="entry name" value="TRAP_S1"/>
    <property type="match status" value="1"/>
</dbReference>
<gene>
    <name evidence="3" type="ORF">GON04_11130</name>
</gene>
<dbReference type="Gene3D" id="3.40.190.170">
    <property type="entry name" value="Bacterial extracellular solute-binding protein, family 7"/>
    <property type="match status" value="1"/>
</dbReference>
<dbReference type="CDD" id="cd13602">
    <property type="entry name" value="PBP2_TRAP_BpDctp6_7"/>
    <property type="match status" value="1"/>
</dbReference>
<evidence type="ECO:0008006" key="5">
    <source>
        <dbReference type="Google" id="ProtNLM"/>
    </source>
</evidence>
<dbReference type="GO" id="GO:0055085">
    <property type="term" value="P:transmembrane transport"/>
    <property type="evidence" value="ECO:0007669"/>
    <property type="project" value="InterPro"/>
</dbReference>
<dbReference type="EMBL" id="WSEL01000003">
    <property type="protein sequence ID" value="MVQ30005.1"/>
    <property type="molecule type" value="Genomic_DNA"/>
</dbReference>
<dbReference type="Proteomes" id="UP000469385">
    <property type="component" value="Unassembled WGS sequence"/>
</dbReference>
<evidence type="ECO:0000256" key="2">
    <source>
        <dbReference type="SAM" id="SignalP"/>
    </source>
</evidence>
<dbReference type="AlphaFoldDB" id="A0A6N8IU04"/>
<accession>A0A6N8IU04</accession>
<evidence type="ECO:0000313" key="3">
    <source>
        <dbReference type="EMBL" id="MVQ30005.1"/>
    </source>
</evidence>
<dbReference type="PANTHER" id="PTHR33376">
    <property type="match status" value="1"/>
</dbReference>
<keyword evidence="4" id="KW-1185">Reference proteome</keyword>
<name>A0A6N8IU04_9BURK</name>
<reference evidence="3 4" key="1">
    <citation type="submission" date="2019-12" db="EMBL/GenBank/DDBJ databases">
        <authorList>
            <person name="Huq M.A."/>
        </authorList>
    </citation>
    <scope>NUCLEOTIDE SEQUENCE [LARGE SCALE GENOMIC DNA]</scope>
    <source>
        <strain evidence="3 4">MAH-25</strain>
    </source>
</reference>
<dbReference type="PANTHER" id="PTHR33376:SF4">
    <property type="entry name" value="SIALIC ACID-BINDING PERIPLASMIC PROTEIN SIAP"/>
    <property type="match status" value="1"/>
</dbReference>
<keyword evidence="1 2" id="KW-0732">Signal</keyword>
<dbReference type="InterPro" id="IPR038404">
    <property type="entry name" value="TRAP_DctP_sf"/>
</dbReference>
<organism evidence="3 4">
    <name type="scientific">Ramlibacter pinisoli</name>
    <dbReference type="NCBI Taxonomy" id="2682844"/>
    <lineage>
        <taxon>Bacteria</taxon>
        <taxon>Pseudomonadati</taxon>
        <taxon>Pseudomonadota</taxon>
        <taxon>Betaproteobacteria</taxon>
        <taxon>Burkholderiales</taxon>
        <taxon>Comamonadaceae</taxon>
        <taxon>Ramlibacter</taxon>
    </lineage>
</organism>
<feature type="chain" id="PRO_5027011546" description="TRAP transporter substrate-binding protein" evidence="2">
    <location>
        <begin position="50"/>
        <end position="379"/>
    </location>
</feature>
<protein>
    <recommendedName>
        <fullName evidence="5">TRAP transporter substrate-binding protein</fullName>
    </recommendedName>
</protein>
<dbReference type="InterPro" id="IPR018389">
    <property type="entry name" value="DctP_fam"/>
</dbReference>